<feature type="transmembrane region" description="Helical" evidence="1">
    <location>
        <begin position="12"/>
        <end position="33"/>
    </location>
</feature>
<sequence>MSIRIVSIQAKIATIAAFYFIGITATIFVSVLLDGTAAAVSFTVAQLIALAFFVRTFQGDGEDLSKSRPWWRMTERAASSLIVGLIFTFQVINAIWALDIEPFALLVVLSINSLIALAFFNSSWQIKALTARTSV</sequence>
<name>A0A543I551_9MICO</name>
<protein>
    <submittedName>
        <fullName evidence="2">Uncharacterized protein</fullName>
    </submittedName>
</protein>
<keyword evidence="1" id="KW-0472">Membrane</keyword>
<feature type="transmembrane region" description="Helical" evidence="1">
    <location>
        <begin position="39"/>
        <end position="57"/>
    </location>
</feature>
<gene>
    <name evidence="2" type="ORF">FB466_0495</name>
</gene>
<evidence type="ECO:0000313" key="3">
    <source>
        <dbReference type="Proteomes" id="UP000318331"/>
    </source>
</evidence>
<keyword evidence="1" id="KW-1133">Transmembrane helix</keyword>
<evidence type="ECO:0000313" key="2">
    <source>
        <dbReference type="EMBL" id="TQM65684.1"/>
    </source>
</evidence>
<feature type="transmembrane region" description="Helical" evidence="1">
    <location>
        <begin position="103"/>
        <end position="120"/>
    </location>
</feature>
<proteinExistence type="predicted"/>
<keyword evidence="1" id="KW-0812">Transmembrane</keyword>
<reference evidence="2 3" key="1">
    <citation type="submission" date="2019-06" db="EMBL/GenBank/DDBJ databases">
        <title>Sequencing the genomes of 1000 actinobacteria strains.</title>
        <authorList>
            <person name="Klenk H.-P."/>
        </authorList>
    </citation>
    <scope>NUCLEOTIDE SEQUENCE [LARGE SCALE GENOMIC DNA]</scope>
    <source>
        <strain evidence="2 3">DSM 18031</strain>
    </source>
</reference>
<dbReference type="AlphaFoldDB" id="A0A543I551"/>
<keyword evidence="3" id="KW-1185">Reference proteome</keyword>
<dbReference type="EMBL" id="VFPN01000001">
    <property type="protein sequence ID" value="TQM65684.1"/>
    <property type="molecule type" value="Genomic_DNA"/>
</dbReference>
<organism evidence="2 3">
    <name type="scientific">Klugiella xanthotipulae</name>
    <dbReference type="NCBI Taxonomy" id="244735"/>
    <lineage>
        <taxon>Bacteria</taxon>
        <taxon>Bacillati</taxon>
        <taxon>Actinomycetota</taxon>
        <taxon>Actinomycetes</taxon>
        <taxon>Micrococcales</taxon>
        <taxon>Microbacteriaceae</taxon>
        <taxon>Klugiella</taxon>
    </lineage>
</organism>
<evidence type="ECO:0000256" key="1">
    <source>
        <dbReference type="SAM" id="Phobius"/>
    </source>
</evidence>
<feature type="transmembrane region" description="Helical" evidence="1">
    <location>
        <begin position="78"/>
        <end position="97"/>
    </location>
</feature>
<accession>A0A543I551</accession>
<dbReference type="Proteomes" id="UP000318331">
    <property type="component" value="Unassembled WGS sequence"/>
</dbReference>
<comment type="caution">
    <text evidence="2">The sequence shown here is derived from an EMBL/GenBank/DDBJ whole genome shotgun (WGS) entry which is preliminary data.</text>
</comment>